<dbReference type="FunFam" id="3.40.50.300:FF:002838">
    <property type="entry name" value="Uncharacterized ATPase YjoB"/>
    <property type="match status" value="1"/>
</dbReference>
<protein>
    <submittedName>
        <fullName evidence="3">P-loop containing nucleoside triphosphate hydrolase protein</fullName>
    </submittedName>
</protein>
<evidence type="ECO:0000259" key="2">
    <source>
        <dbReference type="Pfam" id="PF00004"/>
    </source>
</evidence>
<feature type="non-terminal residue" evidence="3">
    <location>
        <position position="477"/>
    </location>
</feature>
<evidence type="ECO:0000256" key="1">
    <source>
        <dbReference type="SAM" id="MobiDB-lite"/>
    </source>
</evidence>
<dbReference type="GO" id="GO:0016887">
    <property type="term" value="F:ATP hydrolysis activity"/>
    <property type="evidence" value="ECO:0007669"/>
    <property type="project" value="InterPro"/>
</dbReference>
<dbReference type="EMBL" id="MU004379">
    <property type="protein sequence ID" value="KAF2653546.1"/>
    <property type="molecule type" value="Genomic_DNA"/>
</dbReference>
<gene>
    <name evidence="3" type="ORF">K491DRAFT_566581</name>
</gene>
<dbReference type="Gene3D" id="3.40.50.300">
    <property type="entry name" value="P-loop containing nucleotide triphosphate hydrolases"/>
    <property type="match status" value="1"/>
</dbReference>
<organism evidence="3 4">
    <name type="scientific">Lophiostoma macrostomum CBS 122681</name>
    <dbReference type="NCBI Taxonomy" id="1314788"/>
    <lineage>
        <taxon>Eukaryota</taxon>
        <taxon>Fungi</taxon>
        <taxon>Dikarya</taxon>
        <taxon>Ascomycota</taxon>
        <taxon>Pezizomycotina</taxon>
        <taxon>Dothideomycetes</taxon>
        <taxon>Pleosporomycetidae</taxon>
        <taxon>Pleosporales</taxon>
        <taxon>Lophiostomataceae</taxon>
        <taxon>Lophiostoma</taxon>
    </lineage>
</organism>
<dbReference type="PANTHER" id="PTHR23077:SF132">
    <property type="entry name" value="ATP-DEPENDENT ZN PROTEASE"/>
    <property type="match status" value="1"/>
</dbReference>
<evidence type="ECO:0000313" key="4">
    <source>
        <dbReference type="Proteomes" id="UP000799324"/>
    </source>
</evidence>
<dbReference type="InterPro" id="IPR050168">
    <property type="entry name" value="AAA_ATPase_domain"/>
</dbReference>
<dbReference type="AlphaFoldDB" id="A0A6A6T0S9"/>
<proteinExistence type="predicted"/>
<accession>A0A6A6T0S9</accession>
<dbReference type="GO" id="GO:1990275">
    <property type="term" value="F:preribosome binding"/>
    <property type="evidence" value="ECO:0007669"/>
    <property type="project" value="TreeGrafter"/>
</dbReference>
<dbReference type="OrthoDB" id="2115716at2759"/>
<dbReference type="GO" id="GO:0003723">
    <property type="term" value="F:RNA binding"/>
    <property type="evidence" value="ECO:0007669"/>
    <property type="project" value="TreeGrafter"/>
</dbReference>
<dbReference type="PANTHER" id="PTHR23077">
    <property type="entry name" value="AAA-FAMILY ATPASE"/>
    <property type="match status" value="1"/>
</dbReference>
<dbReference type="Proteomes" id="UP000799324">
    <property type="component" value="Unassembled WGS sequence"/>
</dbReference>
<reference evidence="3" key="1">
    <citation type="journal article" date="2020" name="Stud. Mycol.">
        <title>101 Dothideomycetes genomes: a test case for predicting lifestyles and emergence of pathogens.</title>
        <authorList>
            <person name="Haridas S."/>
            <person name="Albert R."/>
            <person name="Binder M."/>
            <person name="Bloem J."/>
            <person name="Labutti K."/>
            <person name="Salamov A."/>
            <person name="Andreopoulos B."/>
            <person name="Baker S."/>
            <person name="Barry K."/>
            <person name="Bills G."/>
            <person name="Bluhm B."/>
            <person name="Cannon C."/>
            <person name="Castanera R."/>
            <person name="Culley D."/>
            <person name="Daum C."/>
            <person name="Ezra D."/>
            <person name="Gonzalez J."/>
            <person name="Henrissat B."/>
            <person name="Kuo A."/>
            <person name="Liang C."/>
            <person name="Lipzen A."/>
            <person name="Lutzoni F."/>
            <person name="Magnuson J."/>
            <person name="Mondo S."/>
            <person name="Nolan M."/>
            <person name="Ohm R."/>
            <person name="Pangilinan J."/>
            <person name="Park H.-J."/>
            <person name="Ramirez L."/>
            <person name="Alfaro M."/>
            <person name="Sun H."/>
            <person name="Tritt A."/>
            <person name="Yoshinaga Y."/>
            <person name="Zwiers L.-H."/>
            <person name="Turgeon B."/>
            <person name="Goodwin S."/>
            <person name="Spatafora J."/>
            <person name="Crous P."/>
            <person name="Grigoriev I."/>
        </authorList>
    </citation>
    <scope>NUCLEOTIDE SEQUENCE</scope>
    <source>
        <strain evidence="3">CBS 122681</strain>
    </source>
</reference>
<sequence>MTGSSFMHSGDQTSQEYFHHSSGQRTNTDVVVVEALRKQYPNLDIVVAPRSNLNLLAYASAGFITLTPLDDSEKDPVYGRALAHTIYLPPARRLDGGSGGFAKSLKFGKFICKWKDHEFLLYIANGRDGTLSYPDLTVHYILTRETEKAEELIKEATIWGSELHNEVWVFDSGYWQKSSDLWRSVDKAQWSDVILEEGMKKAIIDDVENFFDNRETYEKLKVPWKRGIIYYGPPGNGKTISIKAMMHALYQRGVADDKVAVPTLYVRSLASFGGPEYALRTIFMKARQEAPCYLVFEDLDSIVNDRVRSYFLNEVDGLQSNDGILMVGSTNHLDRLDPGISKRPSRFDRKYYFPDPDYDQRVQYAEYWQHKLKDNDDLDFPDELCTAVAKITDKFSFAYMQEAFVASLLAIAVRKEGLEAEKYAGPHDPLTITTKKSEALIDTRQLEESDDSDLSDLVLWKEIQKQVHILREEMDEK</sequence>
<feature type="domain" description="ATPase AAA-type core" evidence="2">
    <location>
        <begin position="229"/>
        <end position="354"/>
    </location>
</feature>
<dbReference type="GO" id="GO:0042254">
    <property type="term" value="P:ribosome biogenesis"/>
    <property type="evidence" value="ECO:0007669"/>
    <property type="project" value="TreeGrafter"/>
</dbReference>
<feature type="region of interest" description="Disordered" evidence="1">
    <location>
        <begin position="1"/>
        <end position="22"/>
    </location>
</feature>
<keyword evidence="4" id="KW-1185">Reference proteome</keyword>
<dbReference type="InterPro" id="IPR027417">
    <property type="entry name" value="P-loop_NTPase"/>
</dbReference>
<dbReference type="SUPFAM" id="SSF52540">
    <property type="entry name" value="P-loop containing nucleoside triphosphate hydrolases"/>
    <property type="match status" value="1"/>
</dbReference>
<dbReference type="CDD" id="cd19481">
    <property type="entry name" value="RecA-like_protease"/>
    <property type="match status" value="1"/>
</dbReference>
<dbReference type="GO" id="GO:0005634">
    <property type="term" value="C:nucleus"/>
    <property type="evidence" value="ECO:0007669"/>
    <property type="project" value="TreeGrafter"/>
</dbReference>
<dbReference type="Pfam" id="PF00004">
    <property type="entry name" value="AAA"/>
    <property type="match status" value="1"/>
</dbReference>
<name>A0A6A6T0S9_9PLEO</name>
<dbReference type="InterPro" id="IPR003959">
    <property type="entry name" value="ATPase_AAA_core"/>
</dbReference>
<dbReference type="GO" id="GO:0005524">
    <property type="term" value="F:ATP binding"/>
    <property type="evidence" value="ECO:0007669"/>
    <property type="project" value="InterPro"/>
</dbReference>
<keyword evidence="3" id="KW-0378">Hydrolase</keyword>
<evidence type="ECO:0000313" key="3">
    <source>
        <dbReference type="EMBL" id="KAF2653546.1"/>
    </source>
</evidence>